<sequence length="311" mass="35073">MQVDLKRLRYFVHVARHGSFTRAAEDLHIAQPPLSQRIRELEAEVGSVLLIRDVRPMQLTAAGRLLFEHSVQILQRTEAMIVAMRHLQADRPPVFRIGVVPTNFHGHLARLIRGYRQLLPNVELRILELNSIEQIDALLEGRIDAGISRVEIESPEVYRTILRDEPMLAALPFDHRFATGQETLSLELLKDERFILYTSNPRPSLADHILSQFAKRHIELANVVEVGQYDTALLMIAAGEGISIVPASAQLSASPDVVFRPIMERITSPIVLCHRHDDRTPELQAFHLVLKELLGGELGPLNDAVDRIGNH</sequence>
<comment type="similarity">
    <text evidence="1">Belongs to the LysR transcriptional regulatory family.</text>
</comment>
<accession>A0A7Z7BRS1</accession>
<evidence type="ECO:0000256" key="2">
    <source>
        <dbReference type="ARBA" id="ARBA00023015"/>
    </source>
</evidence>
<comment type="function">
    <text evidence="5">Transcriptional regulator of the ttuABCDE tartrate utilization operon.</text>
</comment>
<dbReference type="PANTHER" id="PTHR30346:SF17">
    <property type="entry name" value="LYSR FAMILY TRANSCRIPTIONAL REGULATOR"/>
    <property type="match status" value="1"/>
</dbReference>
<dbReference type="AlphaFoldDB" id="A0A7Z7BRS1"/>
<comment type="caution">
    <text evidence="9">The sequence shown here is derived from an EMBL/GenBank/DDBJ whole genome shotgun (WGS) entry which is preliminary data.</text>
</comment>
<keyword evidence="4" id="KW-0804">Transcription</keyword>
<dbReference type="Gene3D" id="1.10.10.10">
    <property type="entry name" value="Winged helix-like DNA-binding domain superfamily/Winged helix DNA-binding domain"/>
    <property type="match status" value="1"/>
</dbReference>
<evidence type="ECO:0000256" key="6">
    <source>
        <dbReference type="ARBA" id="ARBA00067332"/>
    </source>
</evidence>
<dbReference type="GO" id="GO:0003677">
    <property type="term" value="F:DNA binding"/>
    <property type="evidence" value="ECO:0007669"/>
    <property type="project" value="UniProtKB-KW"/>
</dbReference>
<evidence type="ECO:0000256" key="7">
    <source>
        <dbReference type="ARBA" id="ARBA00083243"/>
    </source>
</evidence>
<evidence type="ECO:0000256" key="5">
    <source>
        <dbReference type="ARBA" id="ARBA00054626"/>
    </source>
</evidence>
<dbReference type="PRINTS" id="PR00039">
    <property type="entry name" value="HTHLYSR"/>
</dbReference>
<proteinExistence type="inferred from homology"/>
<dbReference type="Pfam" id="PF03466">
    <property type="entry name" value="LysR_substrate"/>
    <property type="match status" value="1"/>
</dbReference>
<name>A0A7Z7BRS1_9HYPH</name>
<keyword evidence="2" id="KW-0805">Transcription regulation</keyword>
<organism evidence="9 10">
    <name type="scientific">Agrobacterium fabrum</name>
    <dbReference type="NCBI Taxonomy" id="1176649"/>
    <lineage>
        <taxon>Bacteria</taxon>
        <taxon>Pseudomonadati</taxon>
        <taxon>Pseudomonadota</taxon>
        <taxon>Alphaproteobacteria</taxon>
        <taxon>Hyphomicrobiales</taxon>
        <taxon>Rhizobiaceae</taxon>
        <taxon>Rhizobium/Agrobacterium group</taxon>
        <taxon>Agrobacterium</taxon>
        <taxon>Agrobacterium tumefaciens complex</taxon>
    </lineage>
</organism>
<dbReference type="SUPFAM" id="SSF53850">
    <property type="entry name" value="Periplasmic binding protein-like II"/>
    <property type="match status" value="1"/>
</dbReference>
<evidence type="ECO:0000313" key="10">
    <source>
        <dbReference type="Proteomes" id="UP000198917"/>
    </source>
</evidence>
<dbReference type="Proteomes" id="UP000198917">
    <property type="component" value="Unassembled WGS sequence"/>
</dbReference>
<dbReference type="SUPFAM" id="SSF46785">
    <property type="entry name" value="Winged helix' DNA-binding domain"/>
    <property type="match status" value="1"/>
</dbReference>
<dbReference type="PROSITE" id="PS50931">
    <property type="entry name" value="HTH_LYSR"/>
    <property type="match status" value="1"/>
</dbReference>
<dbReference type="RefSeq" id="WP_034482421.1">
    <property type="nucleotide sequence ID" value="NZ_FNEW01000007.1"/>
</dbReference>
<dbReference type="Gene3D" id="3.40.190.10">
    <property type="entry name" value="Periplasmic binding protein-like II"/>
    <property type="match status" value="2"/>
</dbReference>
<dbReference type="Pfam" id="PF00126">
    <property type="entry name" value="HTH_1"/>
    <property type="match status" value="1"/>
</dbReference>
<gene>
    <name evidence="9" type="ORF">SAMN05428983_4598</name>
</gene>
<dbReference type="FunFam" id="1.10.10.10:FF:000001">
    <property type="entry name" value="LysR family transcriptional regulator"/>
    <property type="match status" value="1"/>
</dbReference>
<evidence type="ECO:0000256" key="4">
    <source>
        <dbReference type="ARBA" id="ARBA00023163"/>
    </source>
</evidence>
<keyword evidence="3 9" id="KW-0238">DNA-binding</keyword>
<evidence type="ECO:0000256" key="1">
    <source>
        <dbReference type="ARBA" id="ARBA00009437"/>
    </source>
</evidence>
<dbReference type="InterPro" id="IPR036390">
    <property type="entry name" value="WH_DNA-bd_sf"/>
</dbReference>
<protein>
    <recommendedName>
        <fullName evidence="6">HTH-type transcriptional regulator TtuA</fullName>
    </recommendedName>
    <alternativeName>
        <fullName evidence="7">Tartrate utilization transcriptional regulator</fullName>
    </alternativeName>
</protein>
<dbReference type="InterPro" id="IPR005119">
    <property type="entry name" value="LysR_subst-bd"/>
</dbReference>
<dbReference type="InterPro" id="IPR000847">
    <property type="entry name" value="LysR_HTH_N"/>
</dbReference>
<dbReference type="GO" id="GO:0003700">
    <property type="term" value="F:DNA-binding transcription factor activity"/>
    <property type="evidence" value="ECO:0007669"/>
    <property type="project" value="InterPro"/>
</dbReference>
<evidence type="ECO:0000313" key="9">
    <source>
        <dbReference type="EMBL" id="SDK32966.1"/>
    </source>
</evidence>
<dbReference type="GO" id="GO:0032993">
    <property type="term" value="C:protein-DNA complex"/>
    <property type="evidence" value="ECO:0007669"/>
    <property type="project" value="TreeGrafter"/>
</dbReference>
<evidence type="ECO:0000259" key="8">
    <source>
        <dbReference type="PROSITE" id="PS50931"/>
    </source>
</evidence>
<dbReference type="InterPro" id="IPR036388">
    <property type="entry name" value="WH-like_DNA-bd_sf"/>
</dbReference>
<feature type="domain" description="HTH lysR-type" evidence="8">
    <location>
        <begin position="3"/>
        <end position="60"/>
    </location>
</feature>
<reference evidence="9 10" key="1">
    <citation type="submission" date="2016-10" db="EMBL/GenBank/DDBJ databases">
        <authorList>
            <person name="Varghese N."/>
            <person name="Submissions S."/>
        </authorList>
    </citation>
    <scope>NUCLEOTIDE SEQUENCE [LARGE SCALE GENOMIC DNA]</scope>
    <source>
        <strain evidence="9 10">PDC82</strain>
    </source>
</reference>
<evidence type="ECO:0000256" key="3">
    <source>
        <dbReference type="ARBA" id="ARBA00023125"/>
    </source>
</evidence>
<dbReference type="EMBL" id="FNEW01000007">
    <property type="protein sequence ID" value="SDK32966.1"/>
    <property type="molecule type" value="Genomic_DNA"/>
</dbReference>
<dbReference type="PANTHER" id="PTHR30346">
    <property type="entry name" value="TRANSCRIPTIONAL DUAL REGULATOR HCAR-RELATED"/>
    <property type="match status" value="1"/>
</dbReference>